<dbReference type="Gene3D" id="1.10.3060.10">
    <property type="entry name" value="Helical scaffold and wing domains of SecA"/>
    <property type="match status" value="1"/>
</dbReference>
<keyword evidence="9 11" id="KW-0811">Translocation</keyword>
<feature type="domain" description="Helicase ATP-binding" evidence="13">
    <location>
        <begin position="88"/>
        <end position="247"/>
    </location>
</feature>
<proteinExistence type="inferred from homology"/>
<gene>
    <name evidence="15" type="primary">secA2</name>
    <name evidence="11" type="synonym">secA</name>
    <name evidence="15" type="ORF">SM611_10255</name>
</gene>
<name>A0ABV4Q9A0_9ACTN</name>
<keyword evidence="6 11" id="KW-0067">ATP-binding</keyword>
<evidence type="ECO:0000256" key="2">
    <source>
        <dbReference type="ARBA" id="ARBA00007650"/>
    </source>
</evidence>
<comment type="caution">
    <text evidence="15">The sequence shown here is derived from an EMBL/GenBank/DDBJ whole genome shotgun (WGS) entry which is preliminary data.</text>
</comment>
<evidence type="ECO:0000313" key="15">
    <source>
        <dbReference type="EMBL" id="MFA1539310.1"/>
    </source>
</evidence>
<dbReference type="Gene3D" id="3.40.50.300">
    <property type="entry name" value="P-loop containing nucleotide triphosphate hydrolases"/>
    <property type="match status" value="2"/>
</dbReference>
<dbReference type="PROSITE" id="PS01312">
    <property type="entry name" value="SECA"/>
    <property type="match status" value="1"/>
</dbReference>
<evidence type="ECO:0000313" key="16">
    <source>
        <dbReference type="Proteomes" id="UP001569963"/>
    </source>
</evidence>
<feature type="compositionally biased region" description="Low complexity" evidence="12">
    <location>
        <begin position="495"/>
        <end position="510"/>
    </location>
</feature>
<keyword evidence="16" id="KW-1185">Reference proteome</keyword>
<dbReference type="InterPro" id="IPR014018">
    <property type="entry name" value="SecA_motor_DEAD"/>
</dbReference>
<dbReference type="InterPro" id="IPR044722">
    <property type="entry name" value="SecA_SF2_C"/>
</dbReference>
<comment type="catalytic activity">
    <reaction evidence="11">
        <text>ATP + H2O + cellular proteinSide 1 = ADP + phosphate + cellular proteinSide 2.</text>
        <dbReference type="EC" id="7.4.2.8"/>
    </reaction>
</comment>
<sequence>MALRDRLRRLVQKPGSADLTPFRALVDEAGKRESRVRELSDGELTAAASALRAEEGRDGDQDLAELCALGREAARRTLGERPYDVQLIGTLALLSGHVAEMATGEGKTLAGALAAAGYALRGRRVHVLSVNDYLARRDAEWMGPLYAMLGVSAGWVGQSSTPGQRRAAYAADVTYAPVSEVGFDLLRDRLVTDAADAVLPPPSVALIDEADSVLVDEAMVPLVLAGAADLDAADPRYADLVRRLRPGLHYAADDEARNVQLTPAGTREVERVLGLDLYAPENLRTLTAVNVALHAEVLLHRDVDYIVRDGAVKLISESRGRVALLQRWPDGLQAAVEAKEALEASPSGEILDSITVQELIGRYPVRCGMTGTAMAVSGQLTEFYGLQIAVVPPNRPCVRDDRPDRLYATAADKEVAIVEEIAAAHAAGRPVLVGTGDVAESERLARSLARAGLDRVVLNAKNDAEEAAIIAEAGASGAITVSTQMAGRGTDIRLGGSPPAAPGTAPADTPGSDHDRVAEAGGLLVIGTGRYHSSRLDDQLRGRAGRQGDPGASVFFTSLQDDLVARYAPDEKTKAASDDDGLITDKGAHWIVGHAQRVAEGVDLELHRNTWRYNHLIGLQRRELLTERDAVLTGDAADRAMAESAPAKHAELAKAAGADAVAAAARQIVLYQLDRCWAEHLAYLADLREGIHLRSLGRGLDPLVEFNREAVPAGKRLLPDARERSVAAFEALTATEDGIDLDSAGLRRPSATWTYLVHDNPFGSLDERALRGLIAMFKRR</sequence>
<evidence type="ECO:0000256" key="11">
    <source>
        <dbReference type="HAMAP-Rule" id="MF_01382"/>
    </source>
</evidence>
<feature type="region of interest" description="Disordered" evidence="12">
    <location>
        <begin position="490"/>
        <end position="516"/>
    </location>
</feature>
<feature type="binding site" evidence="11">
    <location>
        <position position="491"/>
    </location>
    <ligand>
        <name>ATP</name>
        <dbReference type="ChEBI" id="CHEBI:30616"/>
    </ligand>
</feature>
<comment type="function">
    <text evidence="11">Part of the Sec protein translocase complex. Interacts with the SecYEG preprotein conducting channel. Has a central role in coupling the hydrolysis of ATP to the transfer of proteins into and across the cell membrane, serving as an ATP-driven molecular motor driving the stepwise translocation of polypeptide chains across the membrane.</text>
</comment>
<dbReference type="InterPro" id="IPR011115">
    <property type="entry name" value="SecA_DEAD"/>
</dbReference>
<evidence type="ECO:0000259" key="13">
    <source>
        <dbReference type="PROSITE" id="PS51192"/>
    </source>
</evidence>
<feature type="domain" description="SecA family profile" evidence="14">
    <location>
        <begin position="4"/>
        <end position="584"/>
    </location>
</feature>
<evidence type="ECO:0000259" key="14">
    <source>
        <dbReference type="PROSITE" id="PS51196"/>
    </source>
</evidence>
<dbReference type="InterPro" id="IPR026389">
    <property type="entry name" value="SecA_Actinobact-type"/>
</dbReference>
<evidence type="ECO:0000256" key="12">
    <source>
        <dbReference type="SAM" id="MobiDB-lite"/>
    </source>
</evidence>
<dbReference type="InterPro" id="IPR011116">
    <property type="entry name" value="SecA_Wing/Scaffold"/>
</dbReference>
<dbReference type="Pfam" id="PF01043">
    <property type="entry name" value="SecA_PP_bind"/>
    <property type="match status" value="1"/>
</dbReference>
<dbReference type="InterPro" id="IPR000185">
    <property type="entry name" value="SecA"/>
</dbReference>
<dbReference type="InterPro" id="IPR011130">
    <property type="entry name" value="SecA_preprotein_X-link_dom"/>
</dbReference>
<comment type="similarity">
    <text evidence="2 11">Belongs to the SecA family.</text>
</comment>
<dbReference type="PANTHER" id="PTHR30612">
    <property type="entry name" value="SECA INNER MEMBRANE COMPONENT OF SEC PROTEIN SECRETION SYSTEM"/>
    <property type="match status" value="1"/>
</dbReference>
<keyword evidence="4 11" id="KW-1003">Cell membrane</keyword>
<dbReference type="EC" id="7.4.2.8" evidence="11"/>
<dbReference type="SUPFAM" id="SSF52540">
    <property type="entry name" value="P-loop containing nucleoside triphosphate hydrolases"/>
    <property type="match status" value="2"/>
</dbReference>
<keyword evidence="10 11" id="KW-0472">Membrane</keyword>
<evidence type="ECO:0000256" key="8">
    <source>
        <dbReference type="ARBA" id="ARBA00022967"/>
    </source>
</evidence>
<dbReference type="CDD" id="cd17928">
    <property type="entry name" value="DEXDc_SecA"/>
    <property type="match status" value="1"/>
</dbReference>
<keyword evidence="8 11" id="KW-1278">Translocase</keyword>
<evidence type="ECO:0000256" key="5">
    <source>
        <dbReference type="ARBA" id="ARBA00022741"/>
    </source>
</evidence>
<keyword evidence="11" id="KW-0963">Cytoplasm</keyword>
<evidence type="ECO:0000256" key="6">
    <source>
        <dbReference type="ARBA" id="ARBA00022840"/>
    </source>
</evidence>
<dbReference type="HAMAP" id="MF_01382">
    <property type="entry name" value="SecA"/>
    <property type="match status" value="1"/>
</dbReference>
<dbReference type="SMART" id="SM00958">
    <property type="entry name" value="SecA_PP_bind"/>
    <property type="match status" value="1"/>
</dbReference>
<dbReference type="SUPFAM" id="SSF81767">
    <property type="entry name" value="Pre-protein crosslinking domain of SecA"/>
    <property type="match status" value="1"/>
</dbReference>
<comment type="subunit">
    <text evidence="11">Monomer and homodimer. Part of the essential Sec protein translocation apparatus which comprises SecA, SecYEG and auxiliary proteins SecDF. Other proteins may also be involved.</text>
</comment>
<dbReference type="NCBIfam" id="TIGR04221">
    <property type="entry name" value="SecA2_Mycobac"/>
    <property type="match status" value="1"/>
</dbReference>
<dbReference type="RefSeq" id="WP_371949038.1">
    <property type="nucleotide sequence ID" value="NZ_JAXCEI010000004.1"/>
</dbReference>
<accession>A0ABV4Q9A0</accession>
<dbReference type="PROSITE" id="PS51192">
    <property type="entry name" value="HELICASE_ATP_BIND_1"/>
    <property type="match status" value="1"/>
</dbReference>
<evidence type="ECO:0000256" key="9">
    <source>
        <dbReference type="ARBA" id="ARBA00023010"/>
    </source>
</evidence>
<dbReference type="InterPro" id="IPR027417">
    <property type="entry name" value="P-loop_NTPase"/>
</dbReference>
<evidence type="ECO:0000256" key="4">
    <source>
        <dbReference type="ARBA" id="ARBA00022475"/>
    </source>
</evidence>
<feature type="binding site" evidence="11">
    <location>
        <begin position="104"/>
        <end position="108"/>
    </location>
    <ligand>
        <name>ATP</name>
        <dbReference type="ChEBI" id="CHEBI:30616"/>
    </ligand>
</feature>
<comment type="subcellular location">
    <subcellularLocation>
        <location evidence="11">Cell membrane</location>
        <topology evidence="11">Peripheral membrane protein</topology>
        <orientation evidence="11">Cytoplasmic side</orientation>
    </subcellularLocation>
    <subcellularLocation>
        <location evidence="11">Cytoplasm</location>
    </subcellularLocation>
    <subcellularLocation>
        <location evidence="1">Membrane</location>
        <topology evidence="1">Peripheral membrane protein</topology>
    </subcellularLocation>
    <text evidence="11">Distribution is 50-50.</text>
</comment>
<reference evidence="15 16" key="1">
    <citation type="submission" date="2023-11" db="EMBL/GenBank/DDBJ databases">
        <title>Actinomadura monticuli sp. nov., isolated from volcanic ash.</title>
        <authorList>
            <person name="Lee S.D."/>
            <person name="Yang H."/>
            <person name="Kim I.S."/>
        </authorList>
    </citation>
    <scope>NUCLEOTIDE SEQUENCE [LARGE SCALE GENOMIC DNA]</scope>
    <source>
        <strain evidence="15 16">DLS-62</strain>
    </source>
</reference>
<dbReference type="PANTHER" id="PTHR30612:SF0">
    <property type="entry name" value="CHLOROPLAST PROTEIN-TRANSPORTING ATPASE"/>
    <property type="match status" value="1"/>
</dbReference>
<dbReference type="InterPro" id="IPR036670">
    <property type="entry name" value="SecA_X-link_sf"/>
</dbReference>
<evidence type="ECO:0000256" key="7">
    <source>
        <dbReference type="ARBA" id="ARBA00022927"/>
    </source>
</evidence>
<evidence type="ECO:0000256" key="10">
    <source>
        <dbReference type="ARBA" id="ARBA00023136"/>
    </source>
</evidence>
<evidence type="ECO:0000256" key="1">
    <source>
        <dbReference type="ARBA" id="ARBA00004170"/>
    </source>
</evidence>
<dbReference type="InterPro" id="IPR014001">
    <property type="entry name" value="Helicase_ATP-bd"/>
</dbReference>
<keyword evidence="5 11" id="KW-0547">Nucleotide-binding</keyword>
<dbReference type="Pfam" id="PF07516">
    <property type="entry name" value="SecA_SW"/>
    <property type="match status" value="1"/>
</dbReference>
<dbReference type="EMBL" id="JAXCEI010000004">
    <property type="protein sequence ID" value="MFA1539310.1"/>
    <property type="molecule type" value="Genomic_DNA"/>
</dbReference>
<dbReference type="PRINTS" id="PR00906">
    <property type="entry name" value="SECA"/>
</dbReference>
<dbReference type="Pfam" id="PF07517">
    <property type="entry name" value="SecA_DEAD"/>
    <property type="match status" value="1"/>
</dbReference>
<dbReference type="SMART" id="SM00957">
    <property type="entry name" value="SecA_DEAD"/>
    <property type="match status" value="1"/>
</dbReference>
<dbReference type="InterPro" id="IPR020937">
    <property type="entry name" value="SecA_CS"/>
</dbReference>
<evidence type="ECO:0000256" key="3">
    <source>
        <dbReference type="ARBA" id="ARBA00022448"/>
    </source>
</evidence>
<keyword evidence="7 11" id="KW-0653">Protein transport</keyword>
<protein>
    <recommendedName>
        <fullName evidence="11">Protein translocase subunit SecA</fullName>
        <ecNumber evidence="11">7.4.2.8</ecNumber>
    </recommendedName>
</protein>
<dbReference type="Gene3D" id="3.90.1440.10">
    <property type="entry name" value="SecA, preprotein cross-linking domain"/>
    <property type="match status" value="1"/>
</dbReference>
<dbReference type="CDD" id="cd18803">
    <property type="entry name" value="SF2_C_secA"/>
    <property type="match status" value="1"/>
</dbReference>
<keyword evidence="3 11" id="KW-0813">Transport</keyword>
<feature type="binding site" evidence="11">
    <location>
        <position position="86"/>
    </location>
    <ligand>
        <name>ATP</name>
        <dbReference type="ChEBI" id="CHEBI:30616"/>
    </ligand>
</feature>
<dbReference type="PROSITE" id="PS51196">
    <property type="entry name" value="SECA_MOTOR_DEAD"/>
    <property type="match status" value="1"/>
</dbReference>
<organism evidence="15 16">
    <name type="scientific">Actinomadura monticuli</name>
    <dbReference type="NCBI Taxonomy" id="3097367"/>
    <lineage>
        <taxon>Bacteria</taxon>
        <taxon>Bacillati</taxon>
        <taxon>Actinomycetota</taxon>
        <taxon>Actinomycetes</taxon>
        <taxon>Streptosporangiales</taxon>
        <taxon>Thermomonosporaceae</taxon>
        <taxon>Actinomadura</taxon>
    </lineage>
</organism>
<dbReference type="SUPFAM" id="SSF81886">
    <property type="entry name" value="Helical scaffold and wing domains of SecA"/>
    <property type="match status" value="1"/>
</dbReference>
<dbReference type="InterPro" id="IPR036266">
    <property type="entry name" value="SecA_Wing/Scaffold_sf"/>
</dbReference>
<dbReference type="Proteomes" id="UP001569963">
    <property type="component" value="Unassembled WGS sequence"/>
</dbReference>
<dbReference type="Pfam" id="PF21090">
    <property type="entry name" value="P-loop_SecA"/>
    <property type="match status" value="1"/>
</dbReference>